<dbReference type="PROSITE" id="PS50057">
    <property type="entry name" value="FERM_3"/>
    <property type="match status" value="1"/>
</dbReference>
<evidence type="ECO:0000313" key="2">
    <source>
        <dbReference type="EMBL" id="CAI5439434.1"/>
    </source>
</evidence>
<feature type="domain" description="FERM" evidence="1">
    <location>
        <begin position="1"/>
        <end position="210"/>
    </location>
</feature>
<evidence type="ECO:0000259" key="1">
    <source>
        <dbReference type="PROSITE" id="PS50057"/>
    </source>
</evidence>
<dbReference type="Gene3D" id="2.30.29.30">
    <property type="entry name" value="Pleckstrin-homology domain (PH domain)/Phosphotyrosine-binding domain (PTB)"/>
    <property type="match status" value="1"/>
</dbReference>
<dbReference type="AlphaFoldDB" id="A0A9P1MXC8"/>
<dbReference type="GO" id="GO:0005886">
    <property type="term" value="C:plasma membrane"/>
    <property type="evidence" value="ECO:0007669"/>
    <property type="project" value="TreeGrafter"/>
</dbReference>
<gene>
    <name evidence="2" type="ORF">CAMP_LOCUS2071</name>
</gene>
<dbReference type="EMBL" id="CANHGI010000001">
    <property type="protein sequence ID" value="CAI5439434.1"/>
    <property type="molecule type" value="Genomic_DNA"/>
</dbReference>
<dbReference type="PANTHER" id="PTHR13283:SF11">
    <property type="entry name" value="KREV INTERACTION TRAPPED PROTEIN 1"/>
    <property type="match status" value="1"/>
</dbReference>
<dbReference type="InterPro" id="IPR019748">
    <property type="entry name" value="FERM_central"/>
</dbReference>
<comment type="caution">
    <text evidence="2">The sequence shown here is derived from an EMBL/GenBank/DDBJ whole genome shotgun (WGS) entry which is preliminary data.</text>
</comment>
<organism evidence="2 3">
    <name type="scientific">Caenorhabditis angaria</name>
    <dbReference type="NCBI Taxonomy" id="860376"/>
    <lineage>
        <taxon>Eukaryota</taxon>
        <taxon>Metazoa</taxon>
        <taxon>Ecdysozoa</taxon>
        <taxon>Nematoda</taxon>
        <taxon>Chromadorea</taxon>
        <taxon>Rhabditida</taxon>
        <taxon>Rhabditina</taxon>
        <taxon>Rhabditomorpha</taxon>
        <taxon>Rhabditoidea</taxon>
        <taxon>Rhabditidae</taxon>
        <taxon>Peloderinae</taxon>
        <taxon>Caenorhabditis</taxon>
    </lineage>
</organism>
<reference evidence="2" key="1">
    <citation type="submission" date="2022-11" db="EMBL/GenBank/DDBJ databases">
        <authorList>
            <person name="Kikuchi T."/>
        </authorList>
    </citation>
    <scope>NUCLEOTIDE SEQUENCE</scope>
    <source>
        <strain evidence="2">PS1010</strain>
    </source>
</reference>
<accession>A0A9P1MXC8</accession>
<dbReference type="Proteomes" id="UP001152747">
    <property type="component" value="Unassembled WGS sequence"/>
</dbReference>
<dbReference type="InterPro" id="IPR051594">
    <property type="entry name" value="KRIT1/FRMD8"/>
</dbReference>
<dbReference type="SUPFAM" id="SSF47031">
    <property type="entry name" value="Second domain of FERM"/>
    <property type="match status" value="1"/>
</dbReference>
<dbReference type="OrthoDB" id="5840002at2759"/>
<keyword evidence="3" id="KW-1185">Reference proteome</keyword>
<dbReference type="GO" id="GO:0045454">
    <property type="term" value="P:cell redox homeostasis"/>
    <property type="evidence" value="ECO:0007669"/>
    <property type="project" value="TreeGrafter"/>
</dbReference>
<name>A0A9P1MXC8_9PELO</name>
<dbReference type="InterPro" id="IPR035963">
    <property type="entry name" value="FERM_2"/>
</dbReference>
<sequence>MTENRFLQKVDHNKFGRDTLLDEAINAYLHGLLIAGSKEEMAKMAAILARKMHGNSGNGNGMEYKPSAKNLANIYPQYMLDNHDRTKLADRLKIAMKKNETRNDRQLEDDFLSISRGLMTYGASFFEVDVFTTKKNFGNGQALVGVNDHGLHIILKKAWNVKNLRFDEFAAIFRDSKTIEIDAQRSRDLHFIMVSTQMKFLKGILQKFQG</sequence>
<dbReference type="InterPro" id="IPR000299">
    <property type="entry name" value="FERM_domain"/>
</dbReference>
<dbReference type="GO" id="GO:2000114">
    <property type="term" value="P:regulation of establishment of cell polarity"/>
    <property type="evidence" value="ECO:0007669"/>
    <property type="project" value="TreeGrafter"/>
</dbReference>
<protein>
    <recommendedName>
        <fullName evidence="1">FERM domain-containing protein</fullName>
    </recommendedName>
</protein>
<evidence type="ECO:0000313" key="3">
    <source>
        <dbReference type="Proteomes" id="UP001152747"/>
    </source>
</evidence>
<dbReference type="InterPro" id="IPR011993">
    <property type="entry name" value="PH-like_dom_sf"/>
</dbReference>
<dbReference type="Pfam" id="PF00373">
    <property type="entry name" value="FERM_M"/>
    <property type="match status" value="1"/>
</dbReference>
<proteinExistence type="predicted"/>
<dbReference type="PANTHER" id="PTHR13283">
    <property type="entry name" value="KREV INTERACTION TRAPPED 1-RELATED"/>
    <property type="match status" value="1"/>
</dbReference>